<dbReference type="EMBL" id="MT144367">
    <property type="protein sequence ID" value="QJA52776.1"/>
    <property type="molecule type" value="Genomic_DNA"/>
</dbReference>
<dbReference type="AlphaFoldDB" id="A0A6H1ZXW7"/>
<evidence type="ECO:0000313" key="1">
    <source>
        <dbReference type="EMBL" id="QJA52776.1"/>
    </source>
</evidence>
<reference evidence="1" key="1">
    <citation type="submission" date="2020-03" db="EMBL/GenBank/DDBJ databases">
        <title>The deep terrestrial virosphere.</title>
        <authorList>
            <person name="Holmfeldt K."/>
            <person name="Nilsson E."/>
            <person name="Simone D."/>
            <person name="Lopez-Fernandez M."/>
            <person name="Wu X."/>
            <person name="de Brujin I."/>
            <person name="Lundin D."/>
            <person name="Andersson A."/>
            <person name="Bertilsson S."/>
            <person name="Dopson M."/>
        </authorList>
    </citation>
    <scope>NUCLEOTIDE SEQUENCE</scope>
    <source>
        <strain evidence="1">TM448A03010</strain>
    </source>
</reference>
<gene>
    <name evidence="1" type="ORF">TM448A03010_0008</name>
</gene>
<sequence length="186" mass="21629">MEPILERVILDDNGRLPQSEERRVKELAELADRMKQDDVTERMVLEDIKSRDIDNLTLVLKASKEHVFTSLQQAIYFMGQSLNRALLKMGCGALDHHAKRADPQNTDTDFVTRVLDKQMLRKQVRCEHRKPDMYPPEDRWRSGLYLYKANEIAYFISNPILRNEHRQGGIILPGVKSFVVLTNVPR</sequence>
<name>A0A6H1ZXW7_9ZZZZ</name>
<protein>
    <submittedName>
        <fullName evidence="1">Uncharacterized protein</fullName>
    </submittedName>
</protein>
<proteinExistence type="predicted"/>
<organism evidence="1">
    <name type="scientific">viral metagenome</name>
    <dbReference type="NCBI Taxonomy" id="1070528"/>
    <lineage>
        <taxon>unclassified sequences</taxon>
        <taxon>metagenomes</taxon>
        <taxon>organismal metagenomes</taxon>
    </lineage>
</organism>
<accession>A0A6H1ZXW7</accession>